<evidence type="ECO:0000313" key="1">
    <source>
        <dbReference type="EMBL" id="KAK0591245.1"/>
    </source>
</evidence>
<comment type="caution">
    <text evidence="1">The sequence shown here is derived from an EMBL/GenBank/DDBJ whole genome shotgun (WGS) entry which is preliminary data.</text>
</comment>
<evidence type="ECO:0000313" key="2">
    <source>
        <dbReference type="Proteomes" id="UP001168877"/>
    </source>
</evidence>
<dbReference type="EMBL" id="JAUESC010000381">
    <property type="protein sequence ID" value="KAK0591245.1"/>
    <property type="molecule type" value="Genomic_DNA"/>
</dbReference>
<accession>A0AA39SJA7</accession>
<name>A0AA39SJA7_ACESA</name>
<sequence length="79" mass="9039">MRYFRSGGAVPDPVRGPDLEGLLEDGDVRGRFSDYRLGLMNRKNSKIRGRRRSKDFCTSASNALIKGFYPRNVVRYVIN</sequence>
<gene>
    <name evidence="1" type="ORF">LWI29_037437</name>
</gene>
<proteinExistence type="predicted"/>
<dbReference type="AlphaFoldDB" id="A0AA39SJA7"/>
<dbReference type="Proteomes" id="UP001168877">
    <property type="component" value="Unassembled WGS sequence"/>
</dbReference>
<protein>
    <submittedName>
        <fullName evidence="1">Uncharacterized protein</fullName>
    </submittedName>
</protein>
<keyword evidence="2" id="KW-1185">Reference proteome</keyword>
<reference evidence="1" key="1">
    <citation type="journal article" date="2022" name="Plant J.">
        <title>Strategies of tolerance reflected in two North American maple genomes.</title>
        <authorList>
            <person name="McEvoy S.L."/>
            <person name="Sezen U.U."/>
            <person name="Trouern-Trend A."/>
            <person name="McMahon S.M."/>
            <person name="Schaberg P.G."/>
            <person name="Yang J."/>
            <person name="Wegrzyn J.L."/>
            <person name="Swenson N.G."/>
        </authorList>
    </citation>
    <scope>NUCLEOTIDE SEQUENCE</scope>
    <source>
        <strain evidence="1">NS2018</strain>
    </source>
</reference>
<reference evidence="1" key="2">
    <citation type="submission" date="2023-06" db="EMBL/GenBank/DDBJ databases">
        <authorList>
            <person name="Swenson N.G."/>
            <person name="Wegrzyn J.L."/>
            <person name="Mcevoy S.L."/>
        </authorList>
    </citation>
    <scope>NUCLEOTIDE SEQUENCE</scope>
    <source>
        <strain evidence="1">NS2018</strain>
        <tissue evidence="1">Leaf</tissue>
    </source>
</reference>
<organism evidence="1 2">
    <name type="scientific">Acer saccharum</name>
    <name type="common">Sugar maple</name>
    <dbReference type="NCBI Taxonomy" id="4024"/>
    <lineage>
        <taxon>Eukaryota</taxon>
        <taxon>Viridiplantae</taxon>
        <taxon>Streptophyta</taxon>
        <taxon>Embryophyta</taxon>
        <taxon>Tracheophyta</taxon>
        <taxon>Spermatophyta</taxon>
        <taxon>Magnoliopsida</taxon>
        <taxon>eudicotyledons</taxon>
        <taxon>Gunneridae</taxon>
        <taxon>Pentapetalae</taxon>
        <taxon>rosids</taxon>
        <taxon>malvids</taxon>
        <taxon>Sapindales</taxon>
        <taxon>Sapindaceae</taxon>
        <taxon>Hippocastanoideae</taxon>
        <taxon>Acereae</taxon>
        <taxon>Acer</taxon>
    </lineage>
</organism>